<dbReference type="Pfam" id="PF01184">
    <property type="entry name" value="Gpr1_Fun34_YaaH"/>
    <property type="match status" value="1"/>
</dbReference>
<dbReference type="EMBL" id="GBEZ01001526">
    <property type="protein sequence ID" value="JAC83453.1"/>
    <property type="molecule type" value="Transcribed_RNA"/>
</dbReference>
<evidence type="ECO:0000256" key="4">
    <source>
        <dbReference type="ARBA" id="ARBA00022989"/>
    </source>
</evidence>
<dbReference type="GO" id="GO:0015360">
    <property type="term" value="F:acetate:proton symporter activity"/>
    <property type="evidence" value="ECO:0007669"/>
    <property type="project" value="TreeGrafter"/>
</dbReference>
<keyword evidence="3 6" id="KW-0812">Transmembrane</keyword>
<sequence length="239" mass="25853">MERSPQECLILKLESLETTIQDLSKKIYPANPAALGLFAFGLTTALLQGVFTGIAEDETAELVYAFGMFYGGLVQLLVGMWEIRRGNSFAATAFSSYGAFWMSLALHGTLKTLNVYSATIRAEQMLLSLWGILTFIFFCGAVRLSIGLATLFFSLTLLFFLLAAGHAYPAGVCIKVAGWVGIWTAACAFYCASADLLNEVWGRVVLPLGAFKPKRPKASLEADVHDISNKATQSGAARV</sequence>
<accession>A0A061SGN8</accession>
<keyword evidence="5 6" id="KW-0472">Membrane</keyword>
<comment type="similarity">
    <text evidence="2">Belongs to the acetate uptake transporter (AceTr) (TC 2.A.96) family.</text>
</comment>
<evidence type="ECO:0000256" key="6">
    <source>
        <dbReference type="SAM" id="Phobius"/>
    </source>
</evidence>
<evidence type="ECO:0000256" key="2">
    <source>
        <dbReference type="ARBA" id="ARBA00005587"/>
    </source>
</evidence>
<dbReference type="PANTHER" id="PTHR30178:SF3">
    <property type="entry name" value="SUCCINATE-ACETATE_PROTON SYMPORTER SATP"/>
    <property type="match status" value="1"/>
</dbReference>
<keyword evidence="4 6" id="KW-1133">Transmembrane helix</keyword>
<dbReference type="NCBIfam" id="NF038013">
    <property type="entry name" value="AceTr_1"/>
    <property type="match status" value="1"/>
</dbReference>
<dbReference type="InterPro" id="IPR047623">
    <property type="entry name" value="SatP"/>
</dbReference>
<dbReference type="AlphaFoldDB" id="A0A061SGN8"/>
<feature type="transmembrane region" description="Helical" evidence="6">
    <location>
        <begin position="33"/>
        <end position="51"/>
    </location>
</feature>
<dbReference type="PANTHER" id="PTHR30178">
    <property type="entry name" value="INNER MEMBRANE PROTEIN YAAH"/>
    <property type="match status" value="1"/>
</dbReference>
<evidence type="ECO:0000256" key="5">
    <source>
        <dbReference type="ARBA" id="ARBA00023136"/>
    </source>
</evidence>
<feature type="transmembrane region" description="Helical" evidence="6">
    <location>
        <begin position="63"/>
        <end position="81"/>
    </location>
</feature>
<reference evidence="7" key="1">
    <citation type="submission" date="2014-05" db="EMBL/GenBank/DDBJ databases">
        <title>The transcriptome of the halophilic microalga Tetraselmis sp. GSL018 isolated from the Great Salt Lake, Utah.</title>
        <authorList>
            <person name="Jinkerson R.E."/>
            <person name="D'Adamo S."/>
            <person name="Posewitz M.C."/>
        </authorList>
    </citation>
    <scope>NUCLEOTIDE SEQUENCE</scope>
    <source>
        <strain evidence="7">GSL018</strain>
    </source>
</reference>
<dbReference type="GO" id="GO:0071422">
    <property type="term" value="P:succinate transmembrane transport"/>
    <property type="evidence" value="ECO:0007669"/>
    <property type="project" value="TreeGrafter"/>
</dbReference>
<comment type="subcellular location">
    <subcellularLocation>
        <location evidence="1">Membrane</location>
        <topology evidence="1">Multi-pass membrane protein</topology>
    </subcellularLocation>
</comment>
<protein>
    <submittedName>
        <fullName evidence="7">Inner membrane protein yaah</fullName>
    </submittedName>
</protein>
<feature type="transmembrane region" description="Helical" evidence="6">
    <location>
        <begin position="151"/>
        <end position="170"/>
    </location>
</feature>
<gene>
    <name evidence="7" type="ORF">TSPGSL018_3329</name>
</gene>
<evidence type="ECO:0000256" key="1">
    <source>
        <dbReference type="ARBA" id="ARBA00004141"/>
    </source>
</evidence>
<organism evidence="7">
    <name type="scientific">Tetraselmis sp. GSL018</name>
    <dbReference type="NCBI Taxonomy" id="582737"/>
    <lineage>
        <taxon>Eukaryota</taxon>
        <taxon>Viridiplantae</taxon>
        <taxon>Chlorophyta</taxon>
        <taxon>core chlorophytes</taxon>
        <taxon>Chlorodendrophyceae</taxon>
        <taxon>Chlorodendrales</taxon>
        <taxon>Chlorodendraceae</taxon>
        <taxon>Tetraselmis</taxon>
    </lineage>
</organism>
<evidence type="ECO:0000313" key="7">
    <source>
        <dbReference type="EMBL" id="JAC83453.1"/>
    </source>
</evidence>
<dbReference type="InterPro" id="IPR000791">
    <property type="entry name" value="Gpr1/Fun34/SatP-like"/>
</dbReference>
<feature type="transmembrane region" description="Helical" evidence="6">
    <location>
        <begin position="88"/>
        <end position="106"/>
    </location>
</feature>
<dbReference type="GO" id="GO:0005886">
    <property type="term" value="C:plasma membrane"/>
    <property type="evidence" value="ECO:0007669"/>
    <property type="project" value="TreeGrafter"/>
</dbReference>
<evidence type="ECO:0000256" key="3">
    <source>
        <dbReference type="ARBA" id="ARBA00022692"/>
    </source>
</evidence>
<proteinExistence type="inferred from homology"/>
<name>A0A061SGN8_9CHLO</name>
<feature type="transmembrane region" description="Helical" evidence="6">
    <location>
        <begin position="126"/>
        <end position="144"/>
    </location>
</feature>
<feature type="transmembrane region" description="Helical" evidence="6">
    <location>
        <begin position="176"/>
        <end position="197"/>
    </location>
</feature>